<keyword evidence="2" id="KW-1185">Reference proteome</keyword>
<accession>A0ABV2AEM9</accession>
<dbReference type="Proteomes" id="UP001439008">
    <property type="component" value="Unassembled WGS sequence"/>
</dbReference>
<name>A0ABV2AEM9_9EUKA</name>
<evidence type="ECO:0000313" key="2">
    <source>
        <dbReference type="Proteomes" id="UP001439008"/>
    </source>
</evidence>
<sequence length="96" mass="11498">MEDMRDDIAKRLQIDLECDELKVEKCYKMLRNAKINVLVQISVPSRYKNIEKVFLSQEKMILEKIESIEVDFVKKMNKRTDYLQSTLRGLLNIFRI</sequence>
<proteinExistence type="predicted"/>
<reference evidence="1 2" key="1">
    <citation type="journal article" date="2024" name="BMC Biol.">
        <title>Comparative genomics of Ascetosporea gives new insight into the evolutionary basis for animal parasitism in Rhizaria.</title>
        <authorList>
            <person name="Hiltunen Thoren M."/>
            <person name="Onut-Brannstrom I."/>
            <person name="Alfjorden A."/>
            <person name="Peckova H."/>
            <person name="Swords F."/>
            <person name="Hooper C."/>
            <person name="Holzer A.S."/>
            <person name="Bass D."/>
            <person name="Burki F."/>
        </authorList>
    </citation>
    <scope>NUCLEOTIDE SEQUENCE [LARGE SCALE GENOMIC DNA]</scope>
    <source>
        <strain evidence="1">20-A016</strain>
    </source>
</reference>
<gene>
    <name evidence="1" type="ORF">MHBO_000158</name>
</gene>
<comment type="caution">
    <text evidence="1">The sequence shown here is derived from an EMBL/GenBank/DDBJ whole genome shotgun (WGS) entry which is preliminary data.</text>
</comment>
<protein>
    <submittedName>
        <fullName evidence="1">Uncharacterized protein</fullName>
    </submittedName>
</protein>
<dbReference type="EMBL" id="JBDODL010000020">
    <property type="protein sequence ID" value="MES1918148.1"/>
    <property type="molecule type" value="Genomic_DNA"/>
</dbReference>
<organism evidence="1 2">
    <name type="scientific">Bonamia ostreae</name>
    <dbReference type="NCBI Taxonomy" id="126728"/>
    <lineage>
        <taxon>Eukaryota</taxon>
        <taxon>Sar</taxon>
        <taxon>Rhizaria</taxon>
        <taxon>Endomyxa</taxon>
        <taxon>Ascetosporea</taxon>
        <taxon>Haplosporida</taxon>
        <taxon>Bonamia</taxon>
    </lineage>
</organism>
<evidence type="ECO:0000313" key="1">
    <source>
        <dbReference type="EMBL" id="MES1918148.1"/>
    </source>
</evidence>